<organism evidence="2 3">
    <name type="scientific">Acidiphilium rubrum</name>
    <dbReference type="NCBI Taxonomy" id="526"/>
    <lineage>
        <taxon>Bacteria</taxon>
        <taxon>Pseudomonadati</taxon>
        <taxon>Pseudomonadota</taxon>
        <taxon>Alphaproteobacteria</taxon>
        <taxon>Acetobacterales</taxon>
        <taxon>Acidocellaceae</taxon>
        <taxon>Acidiphilium</taxon>
    </lineage>
</organism>
<feature type="transmembrane region" description="Helical" evidence="1">
    <location>
        <begin position="76"/>
        <end position="96"/>
    </location>
</feature>
<keyword evidence="3" id="KW-1185">Reference proteome</keyword>
<keyword evidence="1" id="KW-1133">Transmembrane helix</keyword>
<dbReference type="AlphaFoldDB" id="A0A8G2CKE0"/>
<gene>
    <name evidence="2" type="ORF">SAMN05421828_108139</name>
</gene>
<accession>A0A8G2CKE0</accession>
<feature type="transmembrane region" description="Helical" evidence="1">
    <location>
        <begin position="117"/>
        <end position="137"/>
    </location>
</feature>
<dbReference type="RefSeq" id="WP_029313368.1">
    <property type="nucleotide sequence ID" value="NZ_FTNE01000008.1"/>
</dbReference>
<dbReference type="Proteomes" id="UP000186308">
    <property type="component" value="Unassembled WGS sequence"/>
</dbReference>
<feature type="transmembrane region" description="Helical" evidence="1">
    <location>
        <begin position="6"/>
        <end position="30"/>
    </location>
</feature>
<name>A0A8G2CKE0_ACIRU</name>
<dbReference type="EMBL" id="FTNE01000008">
    <property type="protein sequence ID" value="SIQ73465.1"/>
    <property type="molecule type" value="Genomic_DNA"/>
</dbReference>
<keyword evidence="1" id="KW-0472">Membrane</keyword>
<dbReference type="OrthoDB" id="8419862at2"/>
<evidence type="ECO:0000313" key="3">
    <source>
        <dbReference type="Proteomes" id="UP000186308"/>
    </source>
</evidence>
<reference evidence="2 3" key="1">
    <citation type="submission" date="2017-01" db="EMBL/GenBank/DDBJ databases">
        <authorList>
            <person name="Varghese N."/>
            <person name="Submissions S."/>
        </authorList>
    </citation>
    <scope>NUCLEOTIDE SEQUENCE [LARGE SCALE GENOMIC DNA]</scope>
    <source>
        <strain evidence="2 3">ATCC 35905</strain>
    </source>
</reference>
<feature type="transmembrane region" description="Helical" evidence="1">
    <location>
        <begin position="37"/>
        <end position="56"/>
    </location>
</feature>
<keyword evidence="1" id="KW-0812">Transmembrane</keyword>
<proteinExistence type="predicted"/>
<evidence type="ECO:0000256" key="1">
    <source>
        <dbReference type="SAM" id="Phobius"/>
    </source>
</evidence>
<protein>
    <submittedName>
        <fullName evidence="2">Uncharacterized protein</fullName>
    </submittedName>
</protein>
<evidence type="ECO:0000313" key="2">
    <source>
        <dbReference type="EMBL" id="SIQ73465.1"/>
    </source>
</evidence>
<comment type="caution">
    <text evidence="2">The sequence shown here is derived from an EMBL/GenBank/DDBJ whole genome shotgun (WGS) entry which is preliminary data.</text>
</comment>
<sequence length="138" mass="14559">MNYDAVSAVLAVHLLAFAGWTGFLAGYLLIGPPALRLLRWCLMIMPVSLLSGWGLALVQYGGPAGWPWAINAMQTAGLAMAIVLLIAWFGGVLLVRDAESAADPLAMAVAVRRLTRLVAVDVLLGVLILGFAVLGRFG</sequence>